<keyword evidence="2" id="KW-1185">Reference proteome</keyword>
<evidence type="ECO:0000313" key="1">
    <source>
        <dbReference type="EMBL" id="KAH7903059.1"/>
    </source>
</evidence>
<feature type="non-terminal residue" evidence="1">
    <location>
        <position position="1"/>
    </location>
</feature>
<protein>
    <submittedName>
        <fullName evidence="1">Uncharacterized protein</fullName>
    </submittedName>
</protein>
<accession>A0ACB7ZQC5</accession>
<feature type="non-terminal residue" evidence="1">
    <location>
        <position position="153"/>
    </location>
</feature>
<comment type="caution">
    <text evidence="1">The sequence shown here is derived from an EMBL/GenBank/DDBJ whole genome shotgun (WGS) entry which is preliminary data.</text>
</comment>
<dbReference type="Proteomes" id="UP000790377">
    <property type="component" value="Unassembled WGS sequence"/>
</dbReference>
<name>A0ACB7ZQC5_9AGAM</name>
<sequence>GTFLPENTPPLPTENLPTNWAPYRNRAEFETAELLYKRIQMSEGNMNLLFDLWAATLIKHGDKPPFTNHADLLAVIDSTPLGDVQWQGFSVEYQGERPEGVVPSWMDGSYDVWFRDPHEVVRRMLSNPEYAAEVDYTPYREYRTSNDERQWKD</sequence>
<gene>
    <name evidence="1" type="ORF">BJ138DRAFT_966385</name>
</gene>
<proteinExistence type="predicted"/>
<evidence type="ECO:0000313" key="2">
    <source>
        <dbReference type="Proteomes" id="UP000790377"/>
    </source>
</evidence>
<dbReference type="EMBL" id="MU269264">
    <property type="protein sequence ID" value="KAH7903059.1"/>
    <property type="molecule type" value="Genomic_DNA"/>
</dbReference>
<organism evidence="1 2">
    <name type="scientific">Hygrophoropsis aurantiaca</name>
    <dbReference type="NCBI Taxonomy" id="72124"/>
    <lineage>
        <taxon>Eukaryota</taxon>
        <taxon>Fungi</taxon>
        <taxon>Dikarya</taxon>
        <taxon>Basidiomycota</taxon>
        <taxon>Agaricomycotina</taxon>
        <taxon>Agaricomycetes</taxon>
        <taxon>Agaricomycetidae</taxon>
        <taxon>Boletales</taxon>
        <taxon>Coniophorineae</taxon>
        <taxon>Hygrophoropsidaceae</taxon>
        <taxon>Hygrophoropsis</taxon>
    </lineage>
</organism>
<reference evidence="1" key="1">
    <citation type="journal article" date="2021" name="New Phytol.">
        <title>Evolutionary innovations through gain and loss of genes in the ectomycorrhizal Boletales.</title>
        <authorList>
            <person name="Wu G."/>
            <person name="Miyauchi S."/>
            <person name="Morin E."/>
            <person name="Kuo A."/>
            <person name="Drula E."/>
            <person name="Varga T."/>
            <person name="Kohler A."/>
            <person name="Feng B."/>
            <person name="Cao Y."/>
            <person name="Lipzen A."/>
            <person name="Daum C."/>
            <person name="Hundley H."/>
            <person name="Pangilinan J."/>
            <person name="Johnson J."/>
            <person name="Barry K."/>
            <person name="LaButti K."/>
            <person name="Ng V."/>
            <person name="Ahrendt S."/>
            <person name="Min B."/>
            <person name="Choi I.G."/>
            <person name="Park H."/>
            <person name="Plett J.M."/>
            <person name="Magnuson J."/>
            <person name="Spatafora J.W."/>
            <person name="Nagy L.G."/>
            <person name="Henrissat B."/>
            <person name="Grigoriev I.V."/>
            <person name="Yang Z.L."/>
            <person name="Xu J."/>
            <person name="Martin F.M."/>
        </authorList>
    </citation>
    <scope>NUCLEOTIDE SEQUENCE</scope>
    <source>
        <strain evidence="1">ATCC 28755</strain>
    </source>
</reference>